<accession>A0ABR0IDU6</accession>
<dbReference type="RefSeq" id="XP_062801845.1">
    <property type="nucleotide sequence ID" value="XM_062945810.1"/>
</dbReference>
<dbReference type="Proteomes" id="UP001323617">
    <property type="component" value="Unassembled WGS sequence"/>
</dbReference>
<name>A0ABR0IDU6_9PEZI</name>
<sequence length="110" mass="12306">MHDGSCPKCGAASEGKSCGSCGAQTSSSRRSPSPTNSQRHRFLLSQLDGQLPLRNLTRPPRQQEQRKRHRQQKGFTGFIGRQAGSYVYLANVRKSIHEENKRKGGGRRRN</sequence>
<comment type="caution">
    <text evidence="2">The sequence shown here is derived from an EMBL/GenBank/DDBJ whole genome shotgun (WGS) entry which is preliminary data.</text>
</comment>
<organism evidence="2 3">
    <name type="scientific">Podospora pseudoanserina</name>
    <dbReference type="NCBI Taxonomy" id="2609844"/>
    <lineage>
        <taxon>Eukaryota</taxon>
        <taxon>Fungi</taxon>
        <taxon>Dikarya</taxon>
        <taxon>Ascomycota</taxon>
        <taxon>Pezizomycotina</taxon>
        <taxon>Sordariomycetes</taxon>
        <taxon>Sordariomycetidae</taxon>
        <taxon>Sordariales</taxon>
        <taxon>Podosporaceae</taxon>
        <taxon>Podospora</taxon>
    </lineage>
</organism>
<reference evidence="2 3" key="1">
    <citation type="journal article" date="2023" name="bioRxiv">
        <title>High-quality genome assemblies of four members of thePodospora anserinaspecies complex.</title>
        <authorList>
            <person name="Ament-Velasquez S.L."/>
            <person name="Vogan A.A."/>
            <person name="Wallerman O."/>
            <person name="Hartmann F."/>
            <person name="Gautier V."/>
            <person name="Silar P."/>
            <person name="Giraud T."/>
            <person name="Johannesson H."/>
        </authorList>
    </citation>
    <scope>NUCLEOTIDE SEQUENCE [LARGE SCALE GENOMIC DNA]</scope>
    <source>
        <strain evidence="2 3">CBS 124.78</strain>
    </source>
</reference>
<feature type="compositionally biased region" description="Low complexity" evidence="1">
    <location>
        <begin position="25"/>
        <end position="35"/>
    </location>
</feature>
<protein>
    <submittedName>
        <fullName evidence="2">Uncharacterized protein</fullName>
    </submittedName>
</protein>
<feature type="region of interest" description="Disordered" evidence="1">
    <location>
        <begin position="1"/>
        <end position="78"/>
    </location>
</feature>
<dbReference type="GeneID" id="87966675"/>
<evidence type="ECO:0000313" key="2">
    <source>
        <dbReference type="EMBL" id="KAK4678375.1"/>
    </source>
</evidence>
<dbReference type="EMBL" id="JAFFHC010000003">
    <property type="protein sequence ID" value="KAK4678375.1"/>
    <property type="molecule type" value="Genomic_DNA"/>
</dbReference>
<evidence type="ECO:0000313" key="3">
    <source>
        <dbReference type="Proteomes" id="UP001323617"/>
    </source>
</evidence>
<keyword evidence="3" id="KW-1185">Reference proteome</keyword>
<evidence type="ECO:0000256" key="1">
    <source>
        <dbReference type="SAM" id="MobiDB-lite"/>
    </source>
</evidence>
<proteinExistence type="predicted"/>
<gene>
    <name evidence="2" type="ORF">QC764_307070</name>
</gene>